<evidence type="ECO:0000313" key="2">
    <source>
        <dbReference type="EMBL" id="QKS32242.1"/>
    </source>
</evidence>
<name>A0A2Z2QKJ5_9CHLO</name>
<protein>
    <submittedName>
        <fullName evidence="1">Uncharacterized protein</fullName>
    </submittedName>
</protein>
<accession>A0A2Z2QKJ5</accession>
<dbReference type="EMBL" id="MN201586">
    <property type="protein sequence ID" value="QKS32242.1"/>
    <property type="molecule type" value="Genomic_DNA"/>
</dbReference>
<dbReference type="RefSeq" id="YP_009504753.1">
    <property type="nucleotide sequence ID" value="NC_038217.1"/>
</dbReference>
<dbReference type="AlphaFoldDB" id="A0A2Z2QKJ5"/>
<evidence type="ECO:0000313" key="1">
    <source>
        <dbReference type="EMBL" id="AST24228.1"/>
    </source>
</evidence>
<proteinExistence type="predicted"/>
<geneLocation type="mitochondrion" evidence="1"/>
<dbReference type="GeneID" id="37544007"/>
<reference evidence="1" key="1">
    <citation type="journal article" date="2018" name="Gene">
        <title>The complete mitochondrial genome of the Caulerpa lentillifera (Ulvophyceae, Chlorophyta): Sequence, genome content, organization structure and phylogenetic consideration.</title>
        <authorList>
            <person name="Zheng F."/>
            <person name="Liu H."/>
            <person name="Jiang M."/>
            <person name="Xu Z."/>
            <person name="Wang Z."/>
            <person name="Wang C."/>
            <person name="Du F."/>
            <person name="Shen Z."/>
            <person name="Wang B."/>
        </authorList>
    </citation>
    <scope>NUCLEOTIDE SEQUENCE</scope>
</reference>
<gene>
    <name evidence="1" type="primary">orf115</name>
</gene>
<dbReference type="EMBL" id="KX761577">
    <property type="protein sequence ID" value="AST24228.1"/>
    <property type="molecule type" value="Genomic_DNA"/>
</dbReference>
<organism evidence="1">
    <name type="scientific">Caulerpa lentillifera</name>
    <dbReference type="NCBI Taxonomy" id="148947"/>
    <lineage>
        <taxon>Eukaryota</taxon>
        <taxon>Viridiplantae</taxon>
        <taxon>Chlorophyta</taxon>
        <taxon>core chlorophytes</taxon>
        <taxon>Ulvophyceae</taxon>
        <taxon>TCBD clade</taxon>
        <taxon>Bryopsidales</taxon>
        <taxon>Halimedineae</taxon>
        <taxon>Caulerpaceae</taxon>
        <taxon>Caulerpa</taxon>
    </lineage>
</organism>
<keyword evidence="1" id="KW-0496">Mitochondrion</keyword>
<reference evidence="2" key="2">
    <citation type="journal article" date="2019" name="Mitochondrial DNA Part B Resour">
        <title>The complete mitogenome of Caulerpa lentillifera and its phylogenetic analysis.</title>
        <authorList>
            <person name="Jia X."/>
            <person name="Liu T."/>
            <person name="Wang X."/>
            <person name="Tang X."/>
            <person name="Jin Y."/>
        </authorList>
    </citation>
    <scope>NUCLEOTIDE SEQUENCE</scope>
</reference>
<sequence>MSSLINVYICHASIGTRYTLLFNLRAPTTIKSVINRRVKRGNSIAYKREFVGKSMHTAGVPFVCMPGVFPGLVLCDCWRFAFSCGRPPKAGRNVPFGGVAAHLRKGKLLLTPLRA</sequence>